<sequence length="84" mass="9451">MSRSSKAGLQLSVGRTARFLKSGQYAVRVGARAPVYLSVVLNTWLLRLEIIGFKVLELACNATRDNNKNRIVPRCTISNQLWFL</sequence>
<evidence type="ECO:0000313" key="1">
    <source>
        <dbReference type="EMBL" id="PRQ24438.1"/>
    </source>
</evidence>
<dbReference type="AlphaFoldDB" id="A0A2P6PR88"/>
<organism evidence="1 2">
    <name type="scientific">Rosa chinensis</name>
    <name type="common">China rose</name>
    <dbReference type="NCBI Taxonomy" id="74649"/>
    <lineage>
        <taxon>Eukaryota</taxon>
        <taxon>Viridiplantae</taxon>
        <taxon>Streptophyta</taxon>
        <taxon>Embryophyta</taxon>
        <taxon>Tracheophyta</taxon>
        <taxon>Spermatophyta</taxon>
        <taxon>Magnoliopsida</taxon>
        <taxon>eudicotyledons</taxon>
        <taxon>Gunneridae</taxon>
        <taxon>Pentapetalae</taxon>
        <taxon>rosids</taxon>
        <taxon>fabids</taxon>
        <taxon>Rosales</taxon>
        <taxon>Rosaceae</taxon>
        <taxon>Rosoideae</taxon>
        <taxon>Rosoideae incertae sedis</taxon>
        <taxon>Rosa</taxon>
    </lineage>
</organism>
<protein>
    <submittedName>
        <fullName evidence="1">Putative transcription factor Hap3/NF-YB family</fullName>
    </submittedName>
</protein>
<reference evidence="1 2" key="1">
    <citation type="journal article" date="2018" name="Nat. Genet.">
        <title>The Rosa genome provides new insights in the design of modern roses.</title>
        <authorList>
            <person name="Bendahmane M."/>
        </authorList>
    </citation>
    <scope>NUCLEOTIDE SEQUENCE [LARGE SCALE GENOMIC DNA]</scope>
    <source>
        <strain evidence="2">cv. Old Blush</strain>
    </source>
</reference>
<dbReference type="CDD" id="cd00074">
    <property type="entry name" value="HFD_H2A"/>
    <property type="match status" value="1"/>
</dbReference>
<dbReference type="SUPFAM" id="SSF47113">
    <property type="entry name" value="Histone-fold"/>
    <property type="match status" value="1"/>
</dbReference>
<proteinExistence type="predicted"/>
<dbReference type="InterPro" id="IPR002119">
    <property type="entry name" value="Histone_H2A"/>
</dbReference>
<dbReference type="OMA" id="HFKIDWI"/>
<dbReference type="STRING" id="74649.A0A2P6PR88"/>
<dbReference type="GO" id="GO:0003677">
    <property type="term" value="F:DNA binding"/>
    <property type="evidence" value="ECO:0007669"/>
    <property type="project" value="InterPro"/>
</dbReference>
<dbReference type="Gramene" id="PRQ24438">
    <property type="protein sequence ID" value="PRQ24438"/>
    <property type="gene ID" value="RchiOBHm_Chr6g0272401"/>
</dbReference>
<dbReference type="Gene3D" id="1.10.20.10">
    <property type="entry name" value="Histone, subunit A"/>
    <property type="match status" value="1"/>
</dbReference>
<dbReference type="EMBL" id="PDCK01000044">
    <property type="protein sequence ID" value="PRQ24438.1"/>
    <property type="molecule type" value="Genomic_DNA"/>
</dbReference>
<accession>A0A2P6PR88</accession>
<keyword evidence="2" id="KW-1185">Reference proteome</keyword>
<name>A0A2P6PR88_ROSCH</name>
<gene>
    <name evidence="1" type="ORF">RchiOBHm_Chr6g0272401</name>
</gene>
<dbReference type="InterPro" id="IPR009072">
    <property type="entry name" value="Histone-fold"/>
</dbReference>
<comment type="caution">
    <text evidence="1">The sequence shown here is derived from an EMBL/GenBank/DDBJ whole genome shotgun (WGS) entry which is preliminary data.</text>
</comment>
<evidence type="ECO:0000313" key="2">
    <source>
        <dbReference type="Proteomes" id="UP000238479"/>
    </source>
</evidence>
<dbReference type="GO" id="GO:0000786">
    <property type="term" value="C:nucleosome"/>
    <property type="evidence" value="ECO:0007669"/>
    <property type="project" value="InterPro"/>
</dbReference>
<dbReference type="Proteomes" id="UP000238479">
    <property type="component" value="Chromosome 6"/>
</dbReference>
<dbReference type="SMART" id="SM00414">
    <property type="entry name" value="H2A"/>
    <property type="match status" value="1"/>
</dbReference>
<dbReference type="PANTHER" id="PTHR23430">
    <property type="entry name" value="HISTONE H2A"/>
    <property type="match status" value="1"/>
</dbReference>
<dbReference type="GO" id="GO:0030527">
    <property type="term" value="F:structural constituent of chromatin"/>
    <property type="evidence" value="ECO:0007669"/>
    <property type="project" value="InterPro"/>
</dbReference>
<dbReference type="GO" id="GO:0046982">
    <property type="term" value="F:protein heterodimerization activity"/>
    <property type="evidence" value="ECO:0007669"/>
    <property type="project" value="InterPro"/>
</dbReference>